<accession>X6PA96</accession>
<comment type="caution">
    <text evidence="1">The sequence shown here is derived from an EMBL/GenBank/DDBJ whole genome shotgun (WGS) entry which is preliminary data.</text>
</comment>
<proteinExistence type="predicted"/>
<name>X6PA96_RETFI</name>
<organism evidence="1 2">
    <name type="scientific">Reticulomyxa filosa</name>
    <dbReference type="NCBI Taxonomy" id="46433"/>
    <lineage>
        <taxon>Eukaryota</taxon>
        <taxon>Sar</taxon>
        <taxon>Rhizaria</taxon>
        <taxon>Retaria</taxon>
        <taxon>Foraminifera</taxon>
        <taxon>Monothalamids</taxon>
        <taxon>Reticulomyxidae</taxon>
        <taxon>Reticulomyxa</taxon>
    </lineage>
</organism>
<keyword evidence="2" id="KW-1185">Reference proteome</keyword>
<protein>
    <submittedName>
        <fullName evidence="1">Uncharacterized protein</fullName>
    </submittedName>
</protein>
<gene>
    <name evidence="1" type="ORF">RFI_02021</name>
</gene>
<evidence type="ECO:0000313" key="1">
    <source>
        <dbReference type="EMBL" id="ETO35053.1"/>
    </source>
</evidence>
<evidence type="ECO:0000313" key="2">
    <source>
        <dbReference type="Proteomes" id="UP000023152"/>
    </source>
</evidence>
<sequence>MRKKYANNNEILFSFQNLYLLNKGNHFSFLLTLCDLKKKVKKYPFHHLDIIKDHLKEKKNIFSFVMKSKEEEVQIIIHYWIRKLKIKLGWIKDFDKFIVNYVSSFVLSFLKCKSEYSNIYLT</sequence>
<dbReference type="Proteomes" id="UP000023152">
    <property type="component" value="Unassembled WGS sequence"/>
</dbReference>
<dbReference type="AlphaFoldDB" id="X6PA96"/>
<reference evidence="1 2" key="1">
    <citation type="journal article" date="2013" name="Curr. Biol.">
        <title>The Genome of the Foraminiferan Reticulomyxa filosa.</title>
        <authorList>
            <person name="Glockner G."/>
            <person name="Hulsmann N."/>
            <person name="Schleicher M."/>
            <person name="Noegel A.A."/>
            <person name="Eichinger L."/>
            <person name="Gallinger C."/>
            <person name="Pawlowski J."/>
            <person name="Sierra R."/>
            <person name="Euteneuer U."/>
            <person name="Pillet L."/>
            <person name="Moustafa A."/>
            <person name="Platzer M."/>
            <person name="Groth M."/>
            <person name="Szafranski K."/>
            <person name="Schliwa M."/>
        </authorList>
    </citation>
    <scope>NUCLEOTIDE SEQUENCE [LARGE SCALE GENOMIC DNA]</scope>
</reference>
<dbReference type="EMBL" id="ASPP01001998">
    <property type="protein sequence ID" value="ETO35053.1"/>
    <property type="molecule type" value="Genomic_DNA"/>
</dbReference>